<dbReference type="Pfam" id="PF24857">
    <property type="entry name" value="THR4_C"/>
    <property type="match status" value="1"/>
</dbReference>
<name>A0A839U4E2_9HYPH</name>
<comment type="caution">
    <text evidence="8">The sequence shown here is derived from an EMBL/GenBank/DDBJ whole genome shotgun (WGS) entry which is preliminary data.</text>
</comment>
<comment type="cofactor">
    <cofactor evidence="1 6">
        <name>pyridoxal 5'-phosphate</name>
        <dbReference type="ChEBI" id="CHEBI:597326"/>
    </cofactor>
</comment>
<evidence type="ECO:0000256" key="6">
    <source>
        <dbReference type="PIRSR" id="PIRSR604450-51"/>
    </source>
</evidence>
<evidence type="ECO:0000256" key="2">
    <source>
        <dbReference type="ARBA" id="ARBA00005517"/>
    </source>
</evidence>
<proteinExistence type="inferred from homology"/>
<feature type="domain" description="Threonine synthase N-terminal" evidence="7">
    <location>
        <begin position="15"/>
        <end position="93"/>
    </location>
</feature>
<evidence type="ECO:0000259" key="7">
    <source>
        <dbReference type="Pfam" id="PF14821"/>
    </source>
</evidence>
<keyword evidence="4 8" id="KW-0456">Lyase</keyword>
<dbReference type="CDD" id="cd01560">
    <property type="entry name" value="Thr-synth_2"/>
    <property type="match status" value="1"/>
</dbReference>
<protein>
    <recommendedName>
        <fullName evidence="5">Threonine synthase</fullName>
        <ecNumber evidence="5">4.2.3.1</ecNumber>
    </recommendedName>
</protein>
<evidence type="ECO:0000256" key="1">
    <source>
        <dbReference type="ARBA" id="ARBA00001933"/>
    </source>
</evidence>
<evidence type="ECO:0000313" key="8">
    <source>
        <dbReference type="EMBL" id="MBB3144813.1"/>
    </source>
</evidence>
<dbReference type="SUPFAM" id="SSF53686">
    <property type="entry name" value="Tryptophan synthase beta subunit-like PLP-dependent enzymes"/>
    <property type="match status" value="1"/>
</dbReference>
<dbReference type="InterPro" id="IPR036052">
    <property type="entry name" value="TrpB-like_PALP_sf"/>
</dbReference>
<dbReference type="EC" id="4.2.3.1" evidence="5"/>
<dbReference type="GO" id="GO:0009088">
    <property type="term" value="P:threonine biosynthetic process"/>
    <property type="evidence" value="ECO:0007669"/>
    <property type="project" value="UniProtKB-UniRule"/>
</dbReference>
<dbReference type="Pfam" id="PF14821">
    <property type="entry name" value="Thr_synth_N"/>
    <property type="match status" value="1"/>
</dbReference>
<reference evidence="8 9" key="1">
    <citation type="submission" date="2020-08" db="EMBL/GenBank/DDBJ databases">
        <title>Genomic Encyclopedia of Type Strains, Phase III (KMG-III): the genomes of soil and plant-associated and newly described type strains.</title>
        <authorList>
            <person name="Whitman W."/>
        </authorList>
    </citation>
    <scope>NUCLEOTIDE SEQUENCE [LARGE SCALE GENOMIC DNA]</scope>
    <source>
        <strain evidence="8 9">CECT 7015</strain>
    </source>
</reference>
<dbReference type="Proteomes" id="UP000554520">
    <property type="component" value="Unassembled WGS sequence"/>
</dbReference>
<evidence type="ECO:0000256" key="3">
    <source>
        <dbReference type="ARBA" id="ARBA00022898"/>
    </source>
</evidence>
<sequence>MTALLGKTHEATEMKYVSTRGEAPVLGFSDALLSGLARDGGLYLPKQFPQFSASEIRSLRGKTYAEAAIQVLTPFITGDIDQADFEKMVHEAYGTFRHDAVCPLVQTRHNEFVLELFHGPTLAFKDVAMQLLARLMDYILTKRNERATIVGATSGDTGGAAIEAFANRDRTDIFILFPHNRVSPVQQRQMTTSAASNVHALAVEGNFDDCQSLVKGMFNDLAFRDSLSLSGVNSINWARIMPQIVYYFTAAVSLGSPERPVSFTVPTGNFGDIFAGYVAKRMGLPIDQLVIATNDNDILTRTIETGIYETRGVLHTTSPSMDIQVSSNFERLLFEAHGRDAGAVRRLMDGLKQSGSFTISDTVLAAIRAEFAAGRSSRAETAEAIANVLKQSGYLLDPHSAIGLKVAREKAGRETPSVVLATAHPAKFPDAVEAASGIHPDLPLWLGDLMQRKEQYTVLPNDLKSVEEYVSRHSRAAGKEH</sequence>
<accession>A0A839U4E2</accession>
<feature type="modified residue" description="N6-(pyridoxal phosphate)lysine" evidence="6">
    <location>
        <position position="125"/>
    </location>
</feature>
<dbReference type="InterPro" id="IPR004450">
    <property type="entry name" value="Thr_synthase-like"/>
</dbReference>
<dbReference type="PANTHER" id="PTHR42690:SF1">
    <property type="entry name" value="THREONINE SYNTHASE-LIKE 2"/>
    <property type="match status" value="1"/>
</dbReference>
<organism evidence="8 9">
    <name type="scientific">Phyllobacterium trifolii</name>
    <dbReference type="NCBI Taxonomy" id="300193"/>
    <lineage>
        <taxon>Bacteria</taxon>
        <taxon>Pseudomonadati</taxon>
        <taxon>Pseudomonadota</taxon>
        <taxon>Alphaproteobacteria</taxon>
        <taxon>Hyphomicrobiales</taxon>
        <taxon>Phyllobacteriaceae</taxon>
        <taxon>Phyllobacterium</taxon>
    </lineage>
</organism>
<evidence type="ECO:0000313" key="9">
    <source>
        <dbReference type="Proteomes" id="UP000554520"/>
    </source>
</evidence>
<dbReference type="EMBL" id="JACHXN010000003">
    <property type="protein sequence ID" value="MBB3144813.1"/>
    <property type="molecule type" value="Genomic_DNA"/>
</dbReference>
<dbReference type="GO" id="GO:0004795">
    <property type="term" value="F:threonine synthase activity"/>
    <property type="evidence" value="ECO:0007669"/>
    <property type="project" value="UniProtKB-UniRule"/>
</dbReference>
<dbReference type="InterPro" id="IPR051166">
    <property type="entry name" value="Threonine_Synthase"/>
</dbReference>
<dbReference type="AlphaFoldDB" id="A0A839U4E2"/>
<dbReference type="Gene3D" id="3.40.50.1100">
    <property type="match status" value="2"/>
</dbReference>
<dbReference type="InterPro" id="IPR037158">
    <property type="entry name" value="Thr_synth_N_sf"/>
</dbReference>
<comment type="similarity">
    <text evidence="2">Belongs to the threonine synthase family.</text>
</comment>
<keyword evidence="3 6" id="KW-0663">Pyridoxal phosphate</keyword>
<keyword evidence="9" id="KW-1185">Reference proteome</keyword>
<gene>
    <name evidence="8" type="ORF">FHS21_001214</name>
</gene>
<dbReference type="InterPro" id="IPR029144">
    <property type="entry name" value="Thr_synth_N"/>
</dbReference>
<dbReference type="NCBIfam" id="TIGR00260">
    <property type="entry name" value="thrC"/>
    <property type="match status" value="1"/>
</dbReference>
<evidence type="ECO:0000256" key="5">
    <source>
        <dbReference type="NCBIfam" id="TIGR00260"/>
    </source>
</evidence>
<dbReference type="Gene3D" id="3.90.1380.10">
    <property type="entry name" value="Threonine synthase, N-terminal domain"/>
    <property type="match status" value="1"/>
</dbReference>
<evidence type="ECO:0000256" key="4">
    <source>
        <dbReference type="ARBA" id="ARBA00023239"/>
    </source>
</evidence>
<dbReference type="PANTHER" id="PTHR42690">
    <property type="entry name" value="THREONINE SYNTHASE FAMILY MEMBER"/>
    <property type="match status" value="1"/>
</dbReference>